<organism evidence="2">
    <name type="scientific">Candidatus Kentrum sp. TC</name>
    <dbReference type="NCBI Taxonomy" id="2126339"/>
    <lineage>
        <taxon>Bacteria</taxon>
        <taxon>Pseudomonadati</taxon>
        <taxon>Pseudomonadota</taxon>
        <taxon>Gammaproteobacteria</taxon>
        <taxon>Candidatus Kentrum</taxon>
    </lineage>
</organism>
<name>A0A450YYR2_9GAMM</name>
<accession>A0A450YYR2</accession>
<keyword evidence="1" id="KW-0472">Membrane</keyword>
<keyword evidence="1" id="KW-0812">Transmembrane</keyword>
<dbReference type="AlphaFoldDB" id="A0A450YYR2"/>
<feature type="transmembrane region" description="Helical" evidence="1">
    <location>
        <begin position="15"/>
        <end position="34"/>
    </location>
</feature>
<reference evidence="2" key="1">
    <citation type="submission" date="2019-02" db="EMBL/GenBank/DDBJ databases">
        <authorList>
            <person name="Gruber-Vodicka R. H."/>
            <person name="Seah K. B. B."/>
        </authorList>
    </citation>
    <scope>NUCLEOTIDE SEQUENCE</scope>
    <source>
        <strain evidence="2">BECK_BZ123</strain>
    </source>
</reference>
<gene>
    <name evidence="2" type="ORF">BECKTC1821D_GA0114238_10348</name>
</gene>
<dbReference type="EMBL" id="CAADFS010000034">
    <property type="protein sequence ID" value="VFK46663.1"/>
    <property type="molecule type" value="Genomic_DNA"/>
</dbReference>
<keyword evidence="1" id="KW-1133">Transmembrane helix</keyword>
<proteinExistence type="predicted"/>
<protein>
    <submittedName>
        <fullName evidence="2">Uncharacterized protein</fullName>
    </submittedName>
</protein>
<sequence>MLSFVHEYLERWQDSQTGVIGNTFLLTIMLVFSLR</sequence>
<evidence type="ECO:0000313" key="2">
    <source>
        <dbReference type="EMBL" id="VFK46663.1"/>
    </source>
</evidence>
<evidence type="ECO:0000256" key="1">
    <source>
        <dbReference type="SAM" id="Phobius"/>
    </source>
</evidence>